<keyword evidence="4" id="KW-1185">Reference proteome</keyword>
<evidence type="ECO:0000313" key="4">
    <source>
        <dbReference type="Proteomes" id="UP000297643"/>
    </source>
</evidence>
<dbReference type="Pfam" id="PF03473">
    <property type="entry name" value="MOSC"/>
    <property type="match status" value="1"/>
</dbReference>
<dbReference type="InterPro" id="IPR005302">
    <property type="entry name" value="MoCF_Sase_C"/>
</dbReference>
<proteinExistence type="predicted"/>
<comment type="caution">
    <text evidence="3">The sequence shown here is derived from an EMBL/GenBank/DDBJ whole genome shotgun (WGS) entry which is preliminary data.</text>
</comment>
<evidence type="ECO:0000313" key="3">
    <source>
        <dbReference type="EMBL" id="TFC06336.1"/>
    </source>
</evidence>
<dbReference type="GO" id="GO:0030151">
    <property type="term" value="F:molybdenum ion binding"/>
    <property type="evidence" value="ECO:0007669"/>
    <property type="project" value="InterPro"/>
</dbReference>
<sequence length="371" mass="39740">MIMPAGPVPTMRTSTFSGSSSGRSRPTPAASCMRGSVDTYPWWWNCTASSLLCVGESDGTVDSIMERAVRLSLVESYIIWRSVVWSMLGARPARCWVRCAGPHPADWVVIIMHVHGIGVSALKGGRHRSRSHVLLGPDGPVGDRVFAVVDLEAGQVIRTVEHPSLVTCDARWDDGVLSVEIDGQRIEAVPRMSGRRLALEYWGRAAAMEVVDGPWAQEFSRLLGRAVVLARCSVVGAVVYGDSVTLSTTGSLGRLADEAGIIVDERRFRSTFTIDTGDAAAHAEDSWAGRELDLGGARLLVGHGIPRCAVIDLEPDTGARGTSLLKTLAGYRLNAGEIEFGVYARVIRPGTVSLGDRASLRPLSGPGRSPT</sequence>
<evidence type="ECO:0000259" key="2">
    <source>
        <dbReference type="PROSITE" id="PS51340"/>
    </source>
</evidence>
<feature type="compositionally biased region" description="Low complexity" evidence="1">
    <location>
        <begin position="14"/>
        <end position="30"/>
    </location>
</feature>
<dbReference type="PROSITE" id="PS51340">
    <property type="entry name" value="MOSC"/>
    <property type="match status" value="1"/>
</dbReference>
<dbReference type="InterPro" id="IPR011037">
    <property type="entry name" value="Pyrv_Knase-like_insert_dom_sf"/>
</dbReference>
<dbReference type="SUPFAM" id="SSF50800">
    <property type="entry name" value="PK beta-barrel domain-like"/>
    <property type="match status" value="1"/>
</dbReference>
<name>A0A4V3IDF4_9MICO</name>
<feature type="region of interest" description="Disordered" evidence="1">
    <location>
        <begin position="1"/>
        <end position="30"/>
    </location>
</feature>
<evidence type="ECO:0000256" key="1">
    <source>
        <dbReference type="SAM" id="MobiDB-lite"/>
    </source>
</evidence>
<accession>A0A4V3IDF4</accession>
<protein>
    <submittedName>
        <fullName evidence="3">MOSC domain-containing protein</fullName>
    </submittedName>
</protein>
<gene>
    <name evidence="3" type="ORF">E3O32_04435</name>
</gene>
<organism evidence="3 4">
    <name type="scientific">Cryobacterium mannosilyticum</name>
    <dbReference type="NCBI Taxonomy" id="1259190"/>
    <lineage>
        <taxon>Bacteria</taxon>
        <taxon>Bacillati</taxon>
        <taxon>Actinomycetota</taxon>
        <taxon>Actinomycetes</taxon>
        <taxon>Micrococcales</taxon>
        <taxon>Microbacteriaceae</taxon>
        <taxon>Cryobacterium</taxon>
    </lineage>
</organism>
<reference evidence="3 4" key="1">
    <citation type="submission" date="2019-03" db="EMBL/GenBank/DDBJ databases">
        <title>Genomics of glacier-inhabiting Cryobacterium strains.</title>
        <authorList>
            <person name="Liu Q."/>
            <person name="Xin Y.-H."/>
        </authorList>
    </citation>
    <scope>NUCLEOTIDE SEQUENCE [LARGE SCALE GENOMIC DNA]</scope>
    <source>
        <strain evidence="3 4">RHLT2-21</strain>
    </source>
</reference>
<dbReference type="EMBL" id="SOFM01000010">
    <property type="protein sequence ID" value="TFC06336.1"/>
    <property type="molecule type" value="Genomic_DNA"/>
</dbReference>
<dbReference type="GO" id="GO:0003824">
    <property type="term" value="F:catalytic activity"/>
    <property type="evidence" value="ECO:0007669"/>
    <property type="project" value="InterPro"/>
</dbReference>
<dbReference type="GO" id="GO:0030170">
    <property type="term" value="F:pyridoxal phosphate binding"/>
    <property type="evidence" value="ECO:0007669"/>
    <property type="project" value="InterPro"/>
</dbReference>
<feature type="domain" description="MOSC" evidence="2">
    <location>
        <begin position="220"/>
        <end position="361"/>
    </location>
</feature>
<dbReference type="Proteomes" id="UP000297643">
    <property type="component" value="Unassembled WGS sequence"/>
</dbReference>
<dbReference type="AlphaFoldDB" id="A0A4V3IDF4"/>